<dbReference type="Pfam" id="PF01063">
    <property type="entry name" value="Aminotran_4"/>
    <property type="match status" value="1"/>
</dbReference>
<dbReference type="Proteomes" id="UP000053815">
    <property type="component" value="Unassembled WGS sequence"/>
</dbReference>
<accession>A0A0C9MBT7</accession>
<keyword evidence="4 7" id="KW-0808">Transferase</keyword>
<feature type="modified residue" description="N6-(pyridoxal phosphate)lysine" evidence="6">
    <location>
        <position position="194"/>
    </location>
</feature>
<dbReference type="Gene3D" id="3.30.470.10">
    <property type="match status" value="1"/>
</dbReference>
<dbReference type="GO" id="GO:0004084">
    <property type="term" value="F:branched-chain-amino-acid transaminase activity"/>
    <property type="evidence" value="ECO:0007669"/>
    <property type="project" value="InterPro"/>
</dbReference>
<sequence length="360" mass="39460">MSAAKPVTPPSSTFDFSSMGFQYRDINGYAKYTWTEETGWSKGTMETDSMLQVHMCATGLNYGQQCFEGMKAFRDAEGRVRIFRPYVNAARMARSADMAFMPTIPEDVFVEGVRRCVEANLEYVPPKETGGSLYIRPLLFGSGPYIGMGAAPEFTFVVFAMPVGSFYTGGVQPVDAIVIEDFDRSAPNGTGGTKLGGNYAPTFGPIMKAKKAGYALTLHLDSKTHTNIDEFSTSNFVALTYPDANGVRTFVTPDSNSILRSVTRLSLEDIAKKLGWKVEERAVALKEVEEGKFEEVAACGTAAIITPVKKIVRGDQTILIGNGEQSEIGEGFKKLYDEYRGIQGGDIEDTFGWMWPKEGL</sequence>
<dbReference type="PANTHER" id="PTHR42825:SF2">
    <property type="entry name" value="BRANCHED-CHAIN-AMINO-ACID AMINOTRANSFERASE 3, CHLOROPLASTIC-RELATED"/>
    <property type="match status" value="1"/>
</dbReference>
<reference evidence="7" key="1">
    <citation type="submission" date="2014-09" db="EMBL/GenBank/DDBJ databases">
        <title>Draft genome sequence of an oleaginous Mucoromycotina fungus Mucor ambiguus NBRC6742.</title>
        <authorList>
            <person name="Takeda I."/>
            <person name="Yamane N."/>
            <person name="Morita T."/>
            <person name="Tamano K."/>
            <person name="Machida M."/>
            <person name="Baker S."/>
            <person name="Koike H."/>
        </authorList>
    </citation>
    <scope>NUCLEOTIDE SEQUENCE</scope>
    <source>
        <strain evidence="7">NBRC 6742</strain>
    </source>
</reference>
<evidence type="ECO:0000256" key="3">
    <source>
        <dbReference type="ARBA" id="ARBA00022576"/>
    </source>
</evidence>
<dbReference type="InterPro" id="IPR033939">
    <property type="entry name" value="BCAT_family"/>
</dbReference>
<protein>
    <submittedName>
        <fullName evidence="7">Branched-chain-amino-acid aminotransferase TOXF</fullName>
    </submittedName>
</protein>
<dbReference type="InterPro" id="IPR043132">
    <property type="entry name" value="BCAT-like_C"/>
</dbReference>
<evidence type="ECO:0000256" key="2">
    <source>
        <dbReference type="ARBA" id="ARBA00009320"/>
    </source>
</evidence>
<evidence type="ECO:0000313" key="8">
    <source>
        <dbReference type="Proteomes" id="UP000053815"/>
    </source>
</evidence>
<dbReference type="SUPFAM" id="SSF56752">
    <property type="entry name" value="D-aminoacid aminotransferase-like PLP-dependent enzymes"/>
    <property type="match status" value="1"/>
</dbReference>
<dbReference type="NCBIfam" id="NF009897">
    <property type="entry name" value="PRK13357.1"/>
    <property type="match status" value="1"/>
</dbReference>
<organism evidence="7">
    <name type="scientific">Mucor ambiguus</name>
    <dbReference type="NCBI Taxonomy" id="91626"/>
    <lineage>
        <taxon>Eukaryota</taxon>
        <taxon>Fungi</taxon>
        <taxon>Fungi incertae sedis</taxon>
        <taxon>Mucoromycota</taxon>
        <taxon>Mucoromycotina</taxon>
        <taxon>Mucoromycetes</taxon>
        <taxon>Mucorales</taxon>
        <taxon>Mucorineae</taxon>
        <taxon>Mucoraceae</taxon>
        <taxon>Mucor</taxon>
    </lineage>
</organism>
<dbReference type="EMBL" id="DF836477">
    <property type="protein sequence ID" value="GAN08066.1"/>
    <property type="molecule type" value="Genomic_DNA"/>
</dbReference>
<dbReference type="PIRSF" id="PIRSF006468">
    <property type="entry name" value="BCAT1"/>
    <property type="match status" value="1"/>
</dbReference>
<comment type="similarity">
    <text evidence="2">Belongs to the class-IV pyridoxal-phosphate-dependent aminotransferase family.</text>
</comment>
<evidence type="ECO:0000313" key="7">
    <source>
        <dbReference type="EMBL" id="GAN08066.1"/>
    </source>
</evidence>
<evidence type="ECO:0000256" key="5">
    <source>
        <dbReference type="ARBA" id="ARBA00022898"/>
    </source>
</evidence>
<dbReference type="Gene3D" id="3.20.10.10">
    <property type="entry name" value="D-amino Acid Aminotransferase, subunit A, domain 2"/>
    <property type="match status" value="1"/>
</dbReference>
<dbReference type="InterPro" id="IPR043131">
    <property type="entry name" value="BCAT-like_N"/>
</dbReference>
<dbReference type="CDD" id="cd01557">
    <property type="entry name" value="BCAT_beta_family"/>
    <property type="match status" value="1"/>
</dbReference>
<proteinExistence type="inferred from homology"/>
<evidence type="ECO:0000256" key="6">
    <source>
        <dbReference type="PIRSR" id="PIRSR006468-1"/>
    </source>
</evidence>
<dbReference type="PANTHER" id="PTHR42825">
    <property type="entry name" value="AMINO ACID AMINOTRANSFERASE"/>
    <property type="match status" value="1"/>
</dbReference>
<keyword evidence="5" id="KW-0663">Pyridoxal phosphate</keyword>
<dbReference type="InterPro" id="IPR036038">
    <property type="entry name" value="Aminotransferase-like"/>
</dbReference>
<evidence type="ECO:0000256" key="4">
    <source>
        <dbReference type="ARBA" id="ARBA00022679"/>
    </source>
</evidence>
<comment type="cofactor">
    <cofactor evidence="1">
        <name>pyridoxal 5'-phosphate</name>
        <dbReference type="ChEBI" id="CHEBI:597326"/>
    </cofactor>
</comment>
<keyword evidence="8" id="KW-1185">Reference proteome</keyword>
<dbReference type="InterPro" id="IPR005786">
    <property type="entry name" value="B_amino_transII"/>
</dbReference>
<dbReference type="AlphaFoldDB" id="A0A0C9MBT7"/>
<dbReference type="OrthoDB" id="409992at2759"/>
<keyword evidence="3 7" id="KW-0032">Aminotransferase</keyword>
<dbReference type="InterPro" id="IPR001544">
    <property type="entry name" value="Aminotrans_IV"/>
</dbReference>
<evidence type="ECO:0000256" key="1">
    <source>
        <dbReference type="ARBA" id="ARBA00001933"/>
    </source>
</evidence>
<dbReference type="NCBIfam" id="TIGR01123">
    <property type="entry name" value="ilvE_II"/>
    <property type="match status" value="1"/>
</dbReference>
<dbReference type="GO" id="GO:0009081">
    <property type="term" value="P:branched-chain amino acid metabolic process"/>
    <property type="evidence" value="ECO:0007669"/>
    <property type="project" value="InterPro"/>
</dbReference>
<dbReference type="STRING" id="91626.A0A0C9MBT7"/>
<name>A0A0C9MBT7_9FUNG</name>
<gene>
    <name evidence="7" type="ORF">MAM1_0188d07573</name>
</gene>